<reference evidence="5" key="1">
    <citation type="submission" date="2023-10" db="EMBL/GenBank/DDBJ databases">
        <title>Genome assemblies of two species of porcelain crab, Petrolisthes cinctipes and Petrolisthes manimaculis (Anomura: Porcellanidae).</title>
        <authorList>
            <person name="Angst P."/>
        </authorList>
    </citation>
    <scope>NUCLEOTIDE SEQUENCE</scope>
    <source>
        <strain evidence="5">PB745_01</strain>
        <tissue evidence="5">Gill</tissue>
    </source>
</reference>
<dbReference type="PANTHER" id="PTHR21399:SF0">
    <property type="entry name" value="METHYLOSOME SUBUNIT PICLN"/>
    <property type="match status" value="1"/>
</dbReference>
<evidence type="ECO:0000313" key="5">
    <source>
        <dbReference type="EMBL" id="KAK3857181.1"/>
    </source>
</evidence>
<dbReference type="GO" id="GO:0034715">
    <property type="term" value="C:pICln-Sm protein complex"/>
    <property type="evidence" value="ECO:0007669"/>
    <property type="project" value="TreeGrafter"/>
</dbReference>
<dbReference type="AlphaFoldDB" id="A0AAE1BUA0"/>
<dbReference type="Pfam" id="PF03517">
    <property type="entry name" value="Voldacs"/>
    <property type="match status" value="1"/>
</dbReference>
<accession>A0AAE1BUA0</accession>
<organism evidence="5 6">
    <name type="scientific">Petrolisthes cinctipes</name>
    <name type="common">Flat porcelain crab</name>
    <dbReference type="NCBI Taxonomy" id="88211"/>
    <lineage>
        <taxon>Eukaryota</taxon>
        <taxon>Metazoa</taxon>
        <taxon>Ecdysozoa</taxon>
        <taxon>Arthropoda</taxon>
        <taxon>Crustacea</taxon>
        <taxon>Multicrustacea</taxon>
        <taxon>Malacostraca</taxon>
        <taxon>Eumalacostraca</taxon>
        <taxon>Eucarida</taxon>
        <taxon>Decapoda</taxon>
        <taxon>Pleocyemata</taxon>
        <taxon>Anomura</taxon>
        <taxon>Galatheoidea</taxon>
        <taxon>Porcellanidae</taxon>
        <taxon>Petrolisthes</taxon>
    </lineage>
</organism>
<sequence length="95" mass="10804">MLLPNEPPPEEGIRHRQSDIQAFVNQTEMGTGTLYIAESRVSWAKDGADRRSNLSFEYPRIAVHAVSRERAIFPHPCLYLMIDGVLDLPEVREPT</sequence>
<keyword evidence="3" id="KW-0963">Cytoplasm</keyword>
<gene>
    <name evidence="5" type="ORF">Pcinc_036552</name>
</gene>
<evidence type="ECO:0000256" key="3">
    <source>
        <dbReference type="ARBA" id="ARBA00022490"/>
    </source>
</evidence>
<evidence type="ECO:0000313" key="6">
    <source>
        <dbReference type="Proteomes" id="UP001286313"/>
    </source>
</evidence>
<protein>
    <recommendedName>
        <fullName evidence="7">Methylosome subunit pICln</fullName>
    </recommendedName>
</protein>
<dbReference type="Proteomes" id="UP001286313">
    <property type="component" value="Unassembled WGS sequence"/>
</dbReference>
<dbReference type="Gene3D" id="2.30.29.30">
    <property type="entry name" value="Pleckstrin-homology domain (PH domain)/Phosphotyrosine-binding domain (PTB)"/>
    <property type="match status" value="1"/>
</dbReference>
<dbReference type="EMBL" id="JAWQEG010005673">
    <property type="protein sequence ID" value="KAK3857181.1"/>
    <property type="molecule type" value="Genomic_DNA"/>
</dbReference>
<dbReference type="GO" id="GO:0005681">
    <property type="term" value="C:spliceosomal complex"/>
    <property type="evidence" value="ECO:0007669"/>
    <property type="project" value="TreeGrafter"/>
</dbReference>
<comment type="caution">
    <text evidence="5">The sequence shown here is derived from an EMBL/GenBank/DDBJ whole genome shotgun (WGS) entry which is preliminary data.</text>
</comment>
<keyword evidence="6" id="KW-1185">Reference proteome</keyword>
<keyword evidence="4" id="KW-0539">Nucleus</keyword>
<dbReference type="InterPro" id="IPR039924">
    <property type="entry name" value="ICln/Lot5/Saf5"/>
</dbReference>
<dbReference type="GO" id="GO:0045292">
    <property type="term" value="P:mRNA cis splicing, via spliceosome"/>
    <property type="evidence" value="ECO:0007669"/>
    <property type="project" value="TreeGrafter"/>
</dbReference>
<name>A0AAE1BUA0_PETCI</name>
<evidence type="ECO:0000256" key="4">
    <source>
        <dbReference type="ARBA" id="ARBA00023242"/>
    </source>
</evidence>
<comment type="subcellular location">
    <subcellularLocation>
        <location evidence="2">Cytoplasm</location>
    </subcellularLocation>
    <subcellularLocation>
        <location evidence="1">Nucleus</location>
    </subcellularLocation>
</comment>
<dbReference type="GO" id="GO:0005829">
    <property type="term" value="C:cytosol"/>
    <property type="evidence" value="ECO:0007669"/>
    <property type="project" value="TreeGrafter"/>
</dbReference>
<proteinExistence type="predicted"/>
<evidence type="ECO:0008006" key="7">
    <source>
        <dbReference type="Google" id="ProtNLM"/>
    </source>
</evidence>
<dbReference type="PANTHER" id="PTHR21399">
    <property type="entry name" value="CHLORIDE CONDUCTANCE REGULATORY PROTEIN ICLN"/>
    <property type="match status" value="1"/>
</dbReference>
<dbReference type="GO" id="GO:0000387">
    <property type="term" value="P:spliceosomal snRNP assembly"/>
    <property type="evidence" value="ECO:0007669"/>
    <property type="project" value="TreeGrafter"/>
</dbReference>
<evidence type="ECO:0000256" key="1">
    <source>
        <dbReference type="ARBA" id="ARBA00004123"/>
    </source>
</evidence>
<evidence type="ECO:0000256" key="2">
    <source>
        <dbReference type="ARBA" id="ARBA00004496"/>
    </source>
</evidence>
<dbReference type="InterPro" id="IPR011993">
    <property type="entry name" value="PH-like_dom_sf"/>
</dbReference>